<feature type="region of interest" description="Disordered" evidence="1">
    <location>
        <begin position="1"/>
        <end position="278"/>
    </location>
</feature>
<protein>
    <submittedName>
        <fullName evidence="2">Uncharacterized protein</fullName>
    </submittedName>
</protein>
<sequence length="327" mass="34178">EHGDDVRARPADGPGGGRGRQRGADLAVVRAPRPRRRGARGRRGRRSAARSALQARRARARGCAHLRRRRRPDVAGDLVGAARRGARPHAHLHGPASRPHARRDPRGGRHRRARARGARARRRLGGGRASRRPRGRGDATPRAPVRWHRDGPARGCRPAAGGRRDRRAGDLLGAGVPARRRARGGVPRGAARAGRPGRTAPRRGGGDLAGPWGPAPRAGRPRGGPGAPGRRRSPRGRPGGGTASRRARRRGRGPRPVGDPHLVLVRGADRPDAPDGRAPAGRALCLGGGGVRHGDRAAAAPGAGAGHGPAPGRLHGLLAPGCRDAFL</sequence>
<dbReference type="EMBL" id="CADCUM010000008">
    <property type="protein sequence ID" value="CAA9367423.1"/>
    <property type="molecule type" value="Genomic_DNA"/>
</dbReference>
<proteinExistence type="predicted"/>
<feature type="compositionally biased region" description="Low complexity" evidence="1">
    <location>
        <begin position="209"/>
        <end position="218"/>
    </location>
</feature>
<dbReference type="AlphaFoldDB" id="A0A6J4MXX6"/>
<name>A0A6J4MXX6_9ACTN</name>
<feature type="compositionally biased region" description="Basic residues" evidence="1">
    <location>
        <begin position="32"/>
        <end position="48"/>
    </location>
</feature>
<evidence type="ECO:0000256" key="1">
    <source>
        <dbReference type="SAM" id="MobiDB-lite"/>
    </source>
</evidence>
<reference evidence="2" key="1">
    <citation type="submission" date="2020-02" db="EMBL/GenBank/DDBJ databases">
        <authorList>
            <person name="Meier V. D."/>
        </authorList>
    </citation>
    <scope>NUCLEOTIDE SEQUENCE</scope>
    <source>
        <strain evidence="2">AVDCRST_MAG32</strain>
    </source>
</reference>
<feature type="compositionally biased region" description="Basic and acidic residues" evidence="1">
    <location>
        <begin position="1"/>
        <end position="10"/>
    </location>
</feature>
<feature type="compositionally biased region" description="Low complexity" evidence="1">
    <location>
        <begin position="184"/>
        <end position="199"/>
    </location>
</feature>
<gene>
    <name evidence="2" type="ORF">AVDCRST_MAG32-209</name>
</gene>
<feature type="compositionally biased region" description="Basic residues" evidence="1">
    <location>
        <begin position="56"/>
        <end position="71"/>
    </location>
</feature>
<feature type="non-terminal residue" evidence="2">
    <location>
        <position position="1"/>
    </location>
</feature>
<organism evidence="2">
    <name type="scientific">uncultured Nocardioides sp</name>
    <dbReference type="NCBI Taxonomy" id="198441"/>
    <lineage>
        <taxon>Bacteria</taxon>
        <taxon>Bacillati</taxon>
        <taxon>Actinomycetota</taxon>
        <taxon>Actinomycetes</taxon>
        <taxon>Propionibacteriales</taxon>
        <taxon>Nocardioidaceae</taxon>
        <taxon>Nocardioides</taxon>
        <taxon>environmental samples</taxon>
    </lineage>
</organism>
<evidence type="ECO:0000313" key="2">
    <source>
        <dbReference type="EMBL" id="CAA9367423.1"/>
    </source>
</evidence>
<feature type="compositionally biased region" description="Basic residues" evidence="1">
    <location>
        <begin position="108"/>
        <end position="134"/>
    </location>
</feature>
<feature type="non-terminal residue" evidence="2">
    <location>
        <position position="327"/>
    </location>
</feature>
<accession>A0A6J4MXX6</accession>